<gene>
    <name evidence="1" type="ORF">IM532_13100</name>
</gene>
<protein>
    <submittedName>
        <fullName evidence="1">Mobilization protein</fullName>
    </submittedName>
</protein>
<dbReference type="RefSeq" id="WP_194183952.1">
    <property type="nucleotide sequence ID" value="NZ_JADGIK010000015.1"/>
</dbReference>
<evidence type="ECO:0000313" key="1">
    <source>
        <dbReference type="EMBL" id="MBF0598367.1"/>
    </source>
</evidence>
<accession>A0A8J7G7R4</accession>
<dbReference type="InterPro" id="IPR053842">
    <property type="entry name" value="NikA-like"/>
</dbReference>
<comment type="caution">
    <text evidence="1">The sequence shown here is derived from an EMBL/GenBank/DDBJ whole genome shotgun (WGS) entry which is preliminary data.</text>
</comment>
<dbReference type="Pfam" id="PF21983">
    <property type="entry name" value="NikA-like"/>
    <property type="match status" value="1"/>
</dbReference>
<dbReference type="AlphaFoldDB" id="A0A8J7G7R4"/>
<reference evidence="1" key="1">
    <citation type="submission" date="2020-10" db="EMBL/GenBank/DDBJ databases">
        <authorList>
            <person name="Lu T."/>
            <person name="Wang Q."/>
            <person name="Han X."/>
        </authorList>
    </citation>
    <scope>NUCLEOTIDE SEQUENCE</scope>
    <source>
        <strain evidence="1">WQ 117</strain>
    </source>
</reference>
<name>A0A8J7G7R4_9FLAO</name>
<proteinExistence type="predicted"/>
<dbReference type="Proteomes" id="UP000608754">
    <property type="component" value="Unassembled WGS sequence"/>
</dbReference>
<evidence type="ECO:0000313" key="2">
    <source>
        <dbReference type="Proteomes" id="UP000608754"/>
    </source>
</evidence>
<dbReference type="EMBL" id="JADGIK010000015">
    <property type="protein sequence ID" value="MBF0598367.1"/>
    <property type="molecule type" value="Genomic_DNA"/>
</dbReference>
<organism evidence="1 2">
    <name type="scientific">Faecalibacter rhinopitheci</name>
    <dbReference type="NCBI Taxonomy" id="2779678"/>
    <lineage>
        <taxon>Bacteria</taxon>
        <taxon>Pseudomonadati</taxon>
        <taxon>Bacteroidota</taxon>
        <taxon>Flavobacteriia</taxon>
        <taxon>Flavobacteriales</taxon>
        <taxon>Weeksellaceae</taxon>
        <taxon>Faecalibacter</taxon>
    </lineage>
</organism>
<sequence>MEKTKKIEIRVDDFEAKLIKSKARERGLTTSEYLRRLGLNQELTPVLSDEEKEILKDLKKYHNNFSAISNLLKKGDYQKMIEEIDDLKKELKEVIQTFRKNDK</sequence>
<keyword evidence="2" id="KW-1185">Reference proteome</keyword>